<evidence type="ECO:0000313" key="1">
    <source>
        <dbReference type="EMBL" id="KAJ3805137.1"/>
    </source>
</evidence>
<accession>A0ACC1TK63</accession>
<dbReference type="Proteomes" id="UP001163835">
    <property type="component" value="Unassembled WGS sequence"/>
</dbReference>
<proteinExistence type="predicted"/>
<comment type="caution">
    <text evidence="1">The sequence shown here is derived from an EMBL/GenBank/DDBJ whole genome shotgun (WGS) entry which is preliminary data.</text>
</comment>
<gene>
    <name evidence="1" type="ORF">F5876DRAFT_70056</name>
</gene>
<evidence type="ECO:0000313" key="2">
    <source>
        <dbReference type="Proteomes" id="UP001163835"/>
    </source>
</evidence>
<name>A0ACC1TK63_9AGAR</name>
<dbReference type="EMBL" id="MU795677">
    <property type="protein sequence ID" value="KAJ3805137.1"/>
    <property type="molecule type" value="Genomic_DNA"/>
</dbReference>
<protein>
    <submittedName>
        <fullName evidence="1">Uncharacterized protein</fullName>
    </submittedName>
</protein>
<keyword evidence="2" id="KW-1185">Reference proteome</keyword>
<sequence length="146" mass="16002">MYELPMECKPGREVPGSGGSGGHPQALEVVTEKQHIVRHDRRDEDKSREIEIEKQRVREVNKGTSGDLENMRQEGFVHVSGELRVLGSRQGIWKWEGVVVLSWEGTGTVRQGIFFVLHRSQGAGSSSSSSSSSLPSLPSSGFSLVV</sequence>
<organism evidence="1 2">
    <name type="scientific">Lentinula aff. lateritia</name>
    <dbReference type="NCBI Taxonomy" id="2804960"/>
    <lineage>
        <taxon>Eukaryota</taxon>
        <taxon>Fungi</taxon>
        <taxon>Dikarya</taxon>
        <taxon>Basidiomycota</taxon>
        <taxon>Agaricomycotina</taxon>
        <taxon>Agaricomycetes</taxon>
        <taxon>Agaricomycetidae</taxon>
        <taxon>Agaricales</taxon>
        <taxon>Marasmiineae</taxon>
        <taxon>Omphalotaceae</taxon>
        <taxon>Lentinula</taxon>
    </lineage>
</organism>
<reference evidence="1" key="1">
    <citation type="submission" date="2022-09" db="EMBL/GenBank/DDBJ databases">
        <title>A Global Phylogenomic Analysis of the Shiitake Genus Lentinula.</title>
        <authorList>
            <consortium name="DOE Joint Genome Institute"/>
            <person name="Sierra-Patev S."/>
            <person name="Min B."/>
            <person name="Naranjo-Ortiz M."/>
            <person name="Looney B."/>
            <person name="Konkel Z."/>
            <person name="Slot J.C."/>
            <person name="Sakamoto Y."/>
            <person name="Steenwyk J.L."/>
            <person name="Rokas A."/>
            <person name="Carro J."/>
            <person name="Camarero S."/>
            <person name="Ferreira P."/>
            <person name="Molpeceres G."/>
            <person name="Ruiz-Duenas F.J."/>
            <person name="Serrano A."/>
            <person name="Henrissat B."/>
            <person name="Drula E."/>
            <person name="Hughes K.W."/>
            <person name="Mata J.L."/>
            <person name="Ishikawa N.K."/>
            <person name="Vargas-Isla R."/>
            <person name="Ushijima S."/>
            <person name="Smith C.A."/>
            <person name="Ahrendt S."/>
            <person name="Andreopoulos W."/>
            <person name="He G."/>
            <person name="Labutti K."/>
            <person name="Lipzen A."/>
            <person name="Ng V."/>
            <person name="Riley R."/>
            <person name="Sandor L."/>
            <person name="Barry K."/>
            <person name="Martinez A.T."/>
            <person name="Xiao Y."/>
            <person name="Gibbons J.G."/>
            <person name="Terashima K."/>
            <person name="Grigoriev I.V."/>
            <person name="Hibbett D.S."/>
        </authorList>
    </citation>
    <scope>NUCLEOTIDE SEQUENCE</scope>
    <source>
        <strain evidence="1">TMI1499</strain>
    </source>
</reference>